<feature type="binding site" description="axial binding residue" evidence="6">
    <location>
        <position position="53"/>
    </location>
    <ligand>
        <name>heme c</name>
        <dbReference type="ChEBI" id="CHEBI:61717"/>
        <label>1</label>
    </ligand>
    <ligandPart>
        <name>Fe</name>
        <dbReference type="ChEBI" id="CHEBI:18248"/>
    </ligandPart>
</feature>
<dbReference type="InterPro" id="IPR036280">
    <property type="entry name" value="Multihaem_cyt_sf"/>
</dbReference>
<dbReference type="GO" id="GO:0020037">
    <property type="term" value="F:heme binding"/>
    <property type="evidence" value="ECO:0007669"/>
    <property type="project" value="InterPro"/>
</dbReference>
<evidence type="ECO:0000256" key="2">
    <source>
        <dbReference type="ARBA" id="ARBA00022617"/>
    </source>
</evidence>
<dbReference type="Gene3D" id="3.90.10.10">
    <property type="entry name" value="Cytochrome C3"/>
    <property type="match status" value="1"/>
</dbReference>
<keyword evidence="4" id="KW-0249">Electron transport</keyword>
<accession>A0A2Z6AY33</accession>
<feature type="binding site" description="axial binding residue" evidence="6">
    <location>
        <position position="111"/>
    </location>
    <ligand>
        <name>heme c</name>
        <dbReference type="ChEBI" id="CHEBI:61717"/>
        <label>1</label>
    </ligand>
    <ligandPart>
        <name>Fe</name>
        <dbReference type="ChEBI" id="CHEBI:18248"/>
    </ligandPart>
</feature>
<feature type="binding site" description="axial binding residue" evidence="6">
    <location>
        <position position="108"/>
    </location>
    <ligand>
        <name>heme c</name>
        <dbReference type="ChEBI" id="CHEBI:61717"/>
        <label>1</label>
    </ligand>
    <ligandPart>
        <name>Fe</name>
        <dbReference type="ChEBI" id="CHEBI:18248"/>
    </ligandPart>
</feature>
<reference evidence="8 9" key="1">
    <citation type="journal article" date="2018" name="Sci. Adv.">
        <title>Multi-heme cytochromes provide a pathway for survival in energy-limited environments.</title>
        <authorList>
            <person name="Deng X."/>
            <person name="Dohmae N."/>
            <person name="Nealson K.H."/>
            <person name="Hashimoto K."/>
            <person name="Okamoto A."/>
        </authorList>
    </citation>
    <scope>NUCLEOTIDE SEQUENCE [LARGE SCALE GENOMIC DNA]</scope>
    <source>
        <strain evidence="8 9">IS5</strain>
    </source>
</reference>
<feature type="binding site" description="axial binding residue" evidence="6">
    <location>
        <position position="125"/>
    </location>
    <ligand>
        <name>heme c</name>
        <dbReference type="ChEBI" id="CHEBI:61717"/>
        <label>1</label>
    </ligand>
    <ligandPart>
        <name>Fe</name>
        <dbReference type="ChEBI" id="CHEBI:18248"/>
    </ligandPart>
</feature>
<keyword evidence="9" id="KW-1185">Reference proteome</keyword>
<protein>
    <submittedName>
        <fullName evidence="8">Cytochrome c class III</fullName>
    </submittedName>
</protein>
<gene>
    <name evidence="8" type="ORF">DFE_1448</name>
</gene>
<dbReference type="Proteomes" id="UP000269883">
    <property type="component" value="Chromosome"/>
</dbReference>
<feature type="binding site" description="axial binding residue" evidence="6">
    <location>
        <position position="126"/>
    </location>
    <ligand>
        <name>heme c</name>
        <dbReference type="ChEBI" id="CHEBI:61717"/>
        <label>1</label>
    </ligand>
    <ligandPart>
        <name>Fe</name>
        <dbReference type="ChEBI" id="CHEBI:18248"/>
    </ligandPart>
</feature>
<dbReference type="InterPro" id="IPR002322">
    <property type="entry name" value="Cyt_c_III"/>
</dbReference>
<feature type="binding site" description="axial binding residue" evidence="6">
    <location>
        <position position="66"/>
    </location>
    <ligand>
        <name>heme c</name>
        <dbReference type="ChEBI" id="CHEBI:61717"/>
        <label>1</label>
    </ligand>
    <ligandPart>
        <name>Fe</name>
        <dbReference type="ChEBI" id="CHEBI:18248"/>
    </ligandPart>
</feature>
<dbReference type="GO" id="GO:0046872">
    <property type="term" value="F:metal ion binding"/>
    <property type="evidence" value="ECO:0007669"/>
    <property type="project" value="UniProtKB-KW"/>
</dbReference>
<keyword evidence="3 6" id="KW-0479">Metal-binding</keyword>
<dbReference type="EMBL" id="AP017378">
    <property type="protein sequence ID" value="BBD08174.1"/>
    <property type="molecule type" value="Genomic_DNA"/>
</dbReference>
<proteinExistence type="predicted"/>
<feature type="binding site" description="axial binding residue" evidence="6">
    <location>
        <position position="65"/>
    </location>
    <ligand>
        <name>heme c</name>
        <dbReference type="ChEBI" id="CHEBI:61717"/>
        <label>1</label>
    </ligand>
    <ligandPart>
        <name>Fe</name>
        <dbReference type="ChEBI" id="CHEBI:18248"/>
    </ligandPart>
</feature>
<name>A0A2Z6AY33_9BACT</name>
<feature type="binding site" description="covalent" evidence="6">
    <location>
        <position position="67"/>
    </location>
    <ligand>
        <name>heme c</name>
        <dbReference type="ChEBI" id="CHEBI:61717"/>
        <label>1</label>
    </ligand>
</feature>
<feature type="binding site" description="axial binding residue" evidence="6">
    <location>
        <position position="50"/>
    </location>
    <ligand>
        <name>heme c</name>
        <dbReference type="ChEBI" id="CHEBI:61717"/>
        <label>1</label>
    </ligand>
    <ligandPart>
        <name>Fe</name>
        <dbReference type="ChEBI" id="CHEBI:18248"/>
    </ligandPart>
</feature>
<dbReference type="Pfam" id="PF02085">
    <property type="entry name" value="Cytochrom_CIII"/>
    <property type="match status" value="1"/>
</dbReference>
<evidence type="ECO:0000256" key="5">
    <source>
        <dbReference type="ARBA" id="ARBA00023004"/>
    </source>
</evidence>
<evidence type="ECO:0000256" key="1">
    <source>
        <dbReference type="ARBA" id="ARBA00022448"/>
    </source>
</evidence>
<feature type="binding site" description="axial binding residue" evidence="6">
    <location>
        <position position="112"/>
    </location>
    <ligand>
        <name>heme c</name>
        <dbReference type="ChEBI" id="CHEBI:61717"/>
        <label>1</label>
    </ligand>
    <ligandPart>
        <name>Fe</name>
        <dbReference type="ChEBI" id="CHEBI:18248"/>
    </ligandPart>
</feature>
<evidence type="ECO:0000256" key="6">
    <source>
        <dbReference type="PIRSR" id="PIRSR602322-1"/>
    </source>
</evidence>
<evidence type="ECO:0000313" key="8">
    <source>
        <dbReference type="EMBL" id="BBD08174.1"/>
    </source>
</evidence>
<sequence>MNVKRIVPHLIVVLLVAFVWLPTALSQDDIVELKSDAFMKHTRPAAVFMHDAHNEKAGLEDCFRCHHLYEDGKLVPEEDSAGTACADCHALKKQGGQPGLMTAYHKQCKGCHVEQDKGPLACGQCHVKD</sequence>
<dbReference type="KEGG" id="dfl:DFE_1448"/>
<keyword evidence="2 6" id="KW-0349">Heme</keyword>
<evidence type="ECO:0000313" key="9">
    <source>
        <dbReference type="Proteomes" id="UP000269883"/>
    </source>
</evidence>
<dbReference type="PRINTS" id="PR00609">
    <property type="entry name" value="CYTOCHROMEC3"/>
</dbReference>
<keyword evidence="5 6" id="KW-0408">Iron</keyword>
<dbReference type="NCBIfam" id="NF045722">
    <property type="entry name" value="c3_cytochr_TmcA"/>
    <property type="match status" value="1"/>
</dbReference>
<dbReference type="CDD" id="cd08168">
    <property type="entry name" value="Cytochrom_C3"/>
    <property type="match status" value="1"/>
</dbReference>
<keyword evidence="1" id="KW-0813">Transport</keyword>
<feature type="binding site" description="axial binding residue" evidence="6">
    <location>
        <position position="62"/>
    </location>
    <ligand>
        <name>heme c</name>
        <dbReference type="ChEBI" id="CHEBI:61717"/>
        <label>1</label>
    </ligand>
    <ligandPart>
        <name>Fe</name>
        <dbReference type="ChEBI" id="CHEBI:18248"/>
    </ligandPart>
</feature>
<feature type="binding site" description="axial binding residue" evidence="6">
    <location>
        <position position="122"/>
    </location>
    <ligand>
        <name>heme c</name>
        <dbReference type="ChEBI" id="CHEBI:61717"/>
        <label>1</label>
    </ligand>
    <ligandPart>
        <name>Fe</name>
        <dbReference type="ChEBI" id="CHEBI:18248"/>
    </ligandPart>
</feature>
<dbReference type="GO" id="GO:0009055">
    <property type="term" value="F:electron transfer activity"/>
    <property type="evidence" value="ECO:0007669"/>
    <property type="project" value="InterPro"/>
</dbReference>
<dbReference type="SUPFAM" id="SSF48695">
    <property type="entry name" value="Multiheme cytochromes"/>
    <property type="match status" value="1"/>
</dbReference>
<evidence type="ECO:0000256" key="4">
    <source>
        <dbReference type="ARBA" id="ARBA00022982"/>
    </source>
</evidence>
<evidence type="ECO:0000259" key="7">
    <source>
        <dbReference type="Pfam" id="PF02085"/>
    </source>
</evidence>
<evidence type="ECO:0000256" key="3">
    <source>
        <dbReference type="ARBA" id="ARBA00022723"/>
    </source>
</evidence>
<dbReference type="AlphaFoldDB" id="A0A2Z6AY33"/>
<organism evidence="8 9">
    <name type="scientific">Desulfovibrio ferrophilus</name>
    <dbReference type="NCBI Taxonomy" id="241368"/>
    <lineage>
        <taxon>Bacteria</taxon>
        <taxon>Pseudomonadati</taxon>
        <taxon>Thermodesulfobacteriota</taxon>
        <taxon>Desulfovibrionia</taxon>
        <taxon>Desulfovibrionales</taxon>
        <taxon>Desulfovibrionaceae</taxon>
        <taxon>Desulfovibrio</taxon>
    </lineage>
</organism>
<dbReference type="RefSeq" id="WP_126378056.1">
    <property type="nucleotide sequence ID" value="NZ_AP017378.1"/>
</dbReference>
<comment type="cofactor">
    <cofactor evidence="6">
        <name>heme c</name>
        <dbReference type="ChEBI" id="CHEBI:61717"/>
    </cofactor>
    <text evidence="6">Binds 4 heme c groups covalently per monomer.</text>
</comment>
<dbReference type="InterPro" id="IPR020942">
    <property type="entry name" value="Cyt_c_III_dom"/>
</dbReference>
<feature type="domain" description="Class III cytochrome C" evidence="7">
    <location>
        <begin position="36"/>
        <end position="126"/>
    </location>
</feature>
<dbReference type="OrthoDB" id="9796996at2"/>
<dbReference type="InterPro" id="IPR054899">
    <property type="entry name" value="c3_cytochr_TmcA"/>
</dbReference>